<dbReference type="Gene3D" id="1.10.260.40">
    <property type="entry name" value="lambda repressor-like DNA-binding domains"/>
    <property type="match status" value="1"/>
</dbReference>
<dbReference type="RefSeq" id="WP_130529729.1">
    <property type="nucleotide sequence ID" value="NZ_SHMD01000002.1"/>
</dbReference>
<sequence length="147" mass="16115">MKDTTFAGRVSEAIKASGLNQSAVANAAGTTKGQVSQWATEGGVKSENIKADVLFRLCDALEVNPRWMLYGTPPMRSVQSQSERLDDGSMAQGLELLYLLADARPEDRRLRRPSWTMIQVAAKAIERADGDPRKAMAEFLAELSKET</sequence>
<evidence type="ECO:0000259" key="1">
    <source>
        <dbReference type="PROSITE" id="PS50943"/>
    </source>
</evidence>
<protein>
    <recommendedName>
        <fullName evidence="1">HTH cro/C1-type domain-containing protein</fullName>
    </recommendedName>
</protein>
<name>A0ABY1WCE6_9GAMM</name>
<dbReference type="PROSITE" id="PS50943">
    <property type="entry name" value="HTH_CROC1"/>
    <property type="match status" value="1"/>
</dbReference>
<feature type="domain" description="HTH cro/C1-type" evidence="1">
    <location>
        <begin position="10"/>
        <end position="68"/>
    </location>
</feature>
<proteinExistence type="predicted"/>
<dbReference type="EMBL" id="SHME01000004">
    <property type="protein sequence ID" value="TAA18693.1"/>
    <property type="molecule type" value="Genomic_DNA"/>
</dbReference>
<accession>A0ABY1WCE6</accession>
<organism evidence="2 3">
    <name type="scientific">Pseudoxanthomonas winnipegensis</name>
    <dbReference type="NCBI Taxonomy" id="2480810"/>
    <lineage>
        <taxon>Bacteria</taxon>
        <taxon>Pseudomonadati</taxon>
        <taxon>Pseudomonadota</taxon>
        <taxon>Gammaproteobacteria</taxon>
        <taxon>Lysobacterales</taxon>
        <taxon>Lysobacteraceae</taxon>
        <taxon>Pseudoxanthomonas</taxon>
    </lineage>
</organism>
<dbReference type="SMART" id="SM00530">
    <property type="entry name" value="HTH_XRE"/>
    <property type="match status" value="1"/>
</dbReference>
<gene>
    <name evidence="2" type="ORF">EA658_16535</name>
</gene>
<evidence type="ECO:0000313" key="3">
    <source>
        <dbReference type="Proteomes" id="UP000293089"/>
    </source>
</evidence>
<dbReference type="Proteomes" id="UP000293089">
    <property type="component" value="Unassembled WGS sequence"/>
</dbReference>
<reference evidence="2 3" key="1">
    <citation type="submission" date="2019-02" db="EMBL/GenBank/DDBJ databases">
        <title>WGS of Pseudoxanthomonas species novum from clinical isolates.</title>
        <authorList>
            <person name="Bernier A.-M."/>
            <person name="Bernard K."/>
            <person name="Vachon A."/>
        </authorList>
    </citation>
    <scope>NUCLEOTIDE SEQUENCE [LARGE SCALE GENOMIC DNA]</scope>
    <source>
        <strain evidence="3">NML 170316</strain>
    </source>
</reference>
<keyword evidence="3" id="KW-1185">Reference proteome</keyword>
<evidence type="ECO:0000313" key="2">
    <source>
        <dbReference type="EMBL" id="TAA18693.1"/>
    </source>
</evidence>
<dbReference type="SUPFAM" id="SSF47413">
    <property type="entry name" value="lambda repressor-like DNA-binding domains"/>
    <property type="match status" value="1"/>
</dbReference>
<comment type="caution">
    <text evidence="2">The sequence shown here is derived from an EMBL/GenBank/DDBJ whole genome shotgun (WGS) entry which is preliminary data.</text>
</comment>
<dbReference type="InterPro" id="IPR001387">
    <property type="entry name" value="Cro/C1-type_HTH"/>
</dbReference>
<dbReference type="InterPro" id="IPR010982">
    <property type="entry name" value="Lambda_DNA-bd_dom_sf"/>
</dbReference>